<gene>
    <name evidence="7" type="ORF">OUZ56_026727</name>
</gene>
<dbReference type="SUPFAM" id="SSF81606">
    <property type="entry name" value="PP2C-like"/>
    <property type="match status" value="1"/>
</dbReference>
<feature type="compositionally biased region" description="Basic and acidic residues" evidence="5">
    <location>
        <begin position="356"/>
        <end position="367"/>
    </location>
</feature>
<evidence type="ECO:0000256" key="4">
    <source>
        <dbReference type="RuleBase" id="RU003465"/>
    </source>
</evidence>
<dbReference type="Gene3D" id="3.60.40.10">
    <property type="entry name" value="PPM-type phosphatase domain"/>
    <property type="match status" value="1"/>
</dbReference>
<evidence type="ECO:0000313" key="7">
    <source>
        <dbReference type="EMBL" id="KAK4014195.1"/>
    </source>
</evidence>
<keyword evidence="1" id="KW-0479">Metal-binding</keyword>
<feature type="region of interest" description="Disordered" evidence="5">
    <location>
        <begin position="341"/>
        <end position="369"/>
    </location>
</feature>
<keyword evidence="3 4" id="KW-0904">Protein phosphatase</keyword>
<dbReference type="InterPro" id="IPR000222">
    <property type="entry name" value="PP2C_BS"/>
</dbReference>
<dbReference type="PROSITE" id="PS01032">
    <property type="entry name" value="PPM_1"/>
    <property type="match status" value="1"/>
</dbReference>
<proteinExistence type="inferred from homology"/>
<dbReference type="PROSITE" id="PS51746">
    <property type="entry name" value="PPM_2"/>
    <property type="match status" value="1"/>
</dbReference>
<dbReference type="InterPro" id="IPR036457">
    <property type="entry name" value="PPM-type-like_dom_sf"/>
</dbReference>
<dbReference type="InterPro" id="IPR015655">
    <property type="entry name" value="PP2C"/>
</dbReference>
<comment type="similarity">
    <text evidence="4">Belongs to the PP2C family.</text>
</comment>
<dbReference type="PANTHER" id="PTHR47992">
    <property type="entry name" value="PROTEIN PHOSPHATASE"/>
    <property type="match status" value="1"/>
</dbReference>
<feature type="compositionally biased region" description="Basic residues" evidence="5">
    <location>
        <begin position="559"/>
        <end position="575"/>
    </location>
</feature>
<feature type="compositionally biased region" description="Basic and acidic residues" evidence="5">
    <location>
        <begin position="476"/>
        <end position="492"/>
    </location>
</feature>
<evidence type="ECO:0000313" key="8">
    <source>
        <dbReference type="Proteomes" id="UP001234178"/>
    </source>
</evidence>
<reference evidence="7 8" key="1">
    <citation type="journal article" date="2023" name="Nucleic Acids Res.">
        <title>The hologenome of Daphnia magna reveals possible DNA methylation and microbiome-mediated evolution of the host genome.</title>
        <authorList>
            <person name="Chaturvedi A."/>
            <person name="Li X."/>
            <person name="Dhandapani V."/>
            <person name="Marshall H."/>
            <person name="Kissane S."/>
            <person name="Cuenca-Cambronero M."/>
            <person name="Asole G."/>
            <person name="Calvet F."/>
            <person name="Ruiz-Romero M."/>
            <person name="Marangio P."/>
            <person name="Guigo R."/>
            <person name="Rago D."/>
            <person name="Mirbahai L."/>
            <person name="Eastwood N."/>
            <person name="Colbourne J.K."/>
            <person name="Zhou J."/>
            <person name="Mallon E."/>
            <person name="Orsini L."/>
        </authorList>
    </citation>
    <scope>NUCLEOTIDE SEQUENCE [LARGE SCALE GENOMIC DNA]</scope>
    <source>
        <strain evidence="7">LRV0_1</strain>
    </source>
</reference>
<keyword evidence="8" id="KW-1185">Reference proteome</keyword>
<evidence type="ECO:0000256" key="5">
    <source>
        <dbReference type="SAM" id="MobiDB-lite"/>
    </source>
</evidence>
<comment type="caution">
    <text evidence="7">The sequence shown here is derived from an EMBL/GenBank/DDBJ whole genome shotgun (WGS) entry which is preliminary data.</text>
</comment>
<protein>
    <recommendedName>
        <fullName evidence="6">PPM-type phosphatase domain-containing protein</fullName>
    </recommendedName>
</protein>
<organism evidence="7 8">
    <name type="scientific">Daphnia magna</name>
    <dbReference type="NCBI Taxonomy" id="35525"/>
    <lineage>
        <taxon>Eukaryota</taxon>
        <taxon>Metazoa</taxon>
        <taxon>Ecdysozoa</taxon>
        <taxon>Arthropoda</taxon>
        <taxon>Crustacea</taxon>
        <taxon>Branchiopoda</taxon>
        <taxon>Diplostraca</taxon>
        <taxon>Cladocera</taxon>
        <taxon>Anomopoda</taxon>
        <taxon>Daphniidae</taxon>
        <taxon>Daphnia</taxon>
    </lineage>
</organism>
<accession>A0ABQ9ZML7</accession>
<evidence type="ECO:0000256" key="3">
    <source>
        <dbReference type="ARBA" id="ARBA00022912"/>
    </source>
</evidence>
<sequence>MAPSIGVNLRVTGHCDQGDRKYMEDVFSVAYQHTKEGQDLEYAYFGIFDGHGGKHAAIFAKEHLMDNIVSNPYFWSENDEDVLKAIKEGFLTTHQAMFKVLDTWPKTMSGLPSTSGTTASIAFIRRGKIFTGHVGDSGIVLGYQDPDSNVWLARPLTQDHKPESAMEIGRIQEAGGKVVWKAGVPRVVWNRPKIGHQGPVLRSTHIDEIPFLAVARSLGDLWSFNSASNQFVVSPEPDVNTMTIDVSRHRCLILGTDGLWNMIPPQRAVEVVQHIDRQNKMHATPDQPLPWTNPSKRLVNTALDYWMMNKLRADNCTAVTALLDPPGPPLTGLLMPVRKPEDVATDSAPTLPTSDKGIESSKERVQTPEHNPSELAALLSAPVVSDVTPVPPVLLETSLPLDTTPTQVATPLRVLRNRIPPSDSLENLDNKFSCKKAIPASTSSAPPLGSQLVGIRKKMVTVEPAYLSRKRPMTRSRLDVASEERNASDTENHINSSTNNSASSTSSSSKRSRKSLPVASLSPRSHRILRSGTSPQVARSLRSQDPLNLRFGPTSTPIHLRRKRSRSFTPTKRRK</sequence>
<dbReference type="Proteomes" id="UP001234178">
    <property type="component" value="Unassembled WGS sequence"/>
</dbReference>
<feature type="compositionally biased region" description="Low complexity" evidence="5">
    <location>
        <begin position="496"/>
        <end position="509"/>
    </location>
</feature>
<keyword evidence="2 4" id="KW-0378">Hydrolase</keyword>
<dbReference type="Pfam" id="PF00481">
    <property type="entry name" value="PP2C"/>
    <property type="match status" value="1"/>
</dbReference>
<dbReference type="CDD" id="cd00143">
    <property type="entry name" value="PP2Cc"/>
    <property type="match status" value="1"/>
</dbReference>
<evidence type="ECO:0000256" key="1">
    <source>
        <dbReference type="ARBA" id="ARBA00022723"/>
    </source>
</evidence>
<feature type="compositionally biased region" description="Polar residues" evidence="5">
    <location>
        <begin position="531"/>
        <end position="546"/>
    </location>
</feature>
<dbReference type="InterPro" id="IPR001932">
    <property type="entry name" value="PPM-type_phosphatase-like_dom"/>
</dbReference>
<feature type="region of interest" description="Disordered" evidence="5">
    <location>
        <begin position="466"/>
        <end position="575"/>
    </location>
</feature>
<evidence type="ECO:0000259" key="6">
    <source>
        <dbReference type="PROSITE" id="PS51746"/>
    </source>
</evidence>
<evidence type="ECO:0000256" key="2">
    <source>
        <dbReference type="ARBA" id="ARBA00022801"/>
    </source>
</evidence>
<dbReference type="EMBL" id="JAOYFB010000004">
    <property type="protein sequence ID" value="KAK4014195.1"/>
    <property type="molecule type" value="Genomic_DNA"/>
</dbReference>
<dbReference type="SMART" id="SM00332">
    <property type="entry name" value="PP2Cc"/>
    <property type="match status" value="1"/>
</dbReference>
<feature type="domain" description="PPM-type phosphatase" evidence="6">
    <location>
        <begin position="10"/>
        <end position="323"/>
    </location>
</feature>
<name>A0ABQ9ZML7_9CRUS</name>